<name>A6WAV1_KINRD</name>
<dbReference type="STRING" id="266940.Krad_2464"/>
<evidence type="ECO:0000256" key="1">
    <source>
        <dbReference type="SAM" id="MobiDB-lite"/>
    </source>
</evidence>
<evidence type="ECO:0000313" key="3">
    <source>
        <dbReference type="Proteomes" id="UP000001116"/>
    </source>
</evidence>
<accession>A6WAV1</accession>
<dbReference type="KEGG" id="kra:Krad_2464"/>
<sequence length="130" mass="13232">MTSLLAAPAPTTGSQHQVTAQRSLRPPGSAPPRGAPSSLLAPHDHSAPPRQHQVRAHHEDDAAPHHVTCGAACTGDGSLGLDLAGTTVTVNCDGQGHRVGELIPTTGEATFKVTDPNDGPSQWGVAVTTS</sequence>
<feature type="compositionally biased region" description="Polar residues" evidence="1">
    <location>
        <begin position="11"/>
        <end position="21"/>
    </location>
</feature>
<protein>
    <submittedName>
        <fullName evidence="2">Uncharacterized protein</fullName>
    </submittedName>
</protein>
<gene>
    <name evidence="2" type="ordered locus">Krad_2464</name>
</gene>
<dbReference type="Proteomes" id="UP000001116">
    <property type="component" value="Chromosome"/>
</dbReference>
<organism evidence="2 3">
    <name type="scientific">Kineococcus radiotolerans (strain ATCC BAA-149 / DSM 14245 / SRS30216)</name>
    <dbReference type="NCBI Taxonomy" id="266940"/>
    <lineage>
        <taxon>Bacteria</taxon>
        <taxon>Bacillati</taxon>
        <taxon>Actinomycetota</taxon>
        <taxon>Actinomycetes</taxon>
        <taxon>Kineosporiales</taxon>
        <taxon>Kineosporiaceae</taxon>
        <taxon>Kineococcus</taxon>
    </lineage>
</organism>
<evidence type="ECO:0000313" key="2">
    <source>
        <dbReference type="EMBL" id="ABS03940.1"/>
    </source>
</evidence>
<dbReference type="AlphaFoldDB" id="A6WAV1"/>
<reference evidence="3" key="1">
    <citation type="journal article" date="2008" name="PLoS ONE">
        <title>Survival in nuclear waste, extreme resistance, and potential applications gleaned from the genome sequence of Kineococcus radiotolerans SRS30216.</title>
        <authorList>
            <person name="Bagwell C.E."/>
            <person name="Bhat S."/>
            <person name="Hawkins G.M."/>
            <person name="Smith B.W."/>
            <person name="Biswas T."/>
            <person name="Hoover T.R."/>
            <person name="Saunders E."/>
            <person name="Han C.S."/>
            <person name="Tsodikov O.V."/>
            <person name="Shimkets L.J."/>
        </authorList>
    </citation>
    <scope>NUCLEOTIDE SEQUENCE [LARGE SCALE GENOMIC DNA]</scope>
    <source>
        <strain evidence="3">ATCC BAA-149 / DSM 14245 / SRS30216</strain>
    </source>
</reference>
<feature type="region of interest" description="Disordered" evidence="1">
    <location>
        <begin position="1"/>
        <end position="63"/>
    </location>
</feature>
<dbReference type="HOGENOM" id="CLU_1935228_0_0_11"/>
<keyword evidence="3" id="KW-1185">Reference proteome</keyword>
<proteinExistence type="predicted"/>
<dbReference type="EMBL" id="CP000750">
    <property type="protein sequence ID" value="ABS03940.1"/>
    <property type="molecule type" value="Genomic_DNA"/>
</dbReference>